<dbReference type="RefSeq" id="WP_191810795.1">
    <property type="nucleotide sequence ID" value="NZ_JACSPV010000007.1"/>
</dbReference>
<organism evidence="2 3">
    <name type="scientific">Bacillus norwichensis</name>
    <dbReference type="NCBI Taxonomy" id="2762217"/>
    <lineage>
        <taxon>Bacteria</taxon>
        <taxon>Bacillati</taxon>
        <taxon>Bacillota</taxon>
        <taxon>Bacilli</taxon>
        <taxon>Bacillales</taxon>
        <taxon>Bacillaceae</taxon>
        <taxon>Bacillus</taxon>
    </lineage>
</organism>
<proteinExistence type="predicted"/>
<sequence>MNALVDLTAAKANRPNEYQKGFDEFVAQSVEMNRDMLISTINNLKNYEPTYIVDSVVFQIISAAFANKSHQELLEAISSGSIFKLRKCLKIAFEADEVICKLLSGGNKDCTAIV</sequence>
<feature type="domain" description="WH2" evidence="1">
    <location>
        <begin position="69"/>
        <end position="88"/>
    </location>
</feature>
<comment type="caution">
    <text evidence="2">The sequence shown here is derived from an EMBL/GenBank/DDBJ whole genome shotgun (WGS) entry which is preliminary data.</text>
</comment>
<protein>
    <recommendedName>
        <fullName evidence="1">WH2 domain-containing protein</fullName>
    </recommendedName>
</protein>
<name>A0ABR8VIH5_9BACI</name>
<gene>
    <name evidence="2" type="ORF">H9631_05630</name>
</gene>
<evidence type="ECO:0000259" key="1">
    <source>
        <dbReference type="PROSITE" id="PS51082"/>
    </source>
</evidence>
<dbReference type="EMBL" id="JACSPV010000007">
    <property type="protein sequence ID" value="MBD8004557.1"/>
    <property type="molecule type" value="Genomic_DNA"/>
</dbReference>
<accession>A0ABR8VIH5</accession>
<reference evidence="2 3" key="1">
    <citation type="submission" date="2020-08" db="EMBL/GenBank/DDBJ databases">
        <title>A Genomic Blueprint of the Chicken Gut Microbiome.</title>
        <authorList>
            <person name="Gilroy R."/>
            <person name="Ravi A."/>
            <person name="Getino M."/>
            <person name="Pursley I."/>
            <person name="Horton D.L."/>
            <person name="Alikhan N.-F."/>
            <person name="Baker D."/>
            <person name="Gharbi K."/>
            <person name="Hall N."/>
            <person name="Watson M."/>
            <person name="Adriaenssens E.M."/>
            <person name="Foster-Nyarko E."/>
            <person name="Jarju S."/>
            <person name="Secka A."/>
            <person name="Antonio M."/>
            <person name="Oren A."/>
            <person name="Chaudhuri R."/>
            <person name="La Ragione R.M."/>
            <person name="Hildebrand F."/>
            <person name="Pallen M.J."/>
        </authorList>
    </citation>
    <scope>NUCLEOTIDE SEQUENCE [LARGE SCALE GENOMIC DNA]</scope>
    <source>
        <strain evidence="2 3">Sa1BUA2</strain>
    </source>
</reference>
<dbReference type="InterPro" id="IPR003124">
    <property type="entry name" value="WH2_dom"/>
</dbReference>
<dbReference type="PROSITE" id="PS51082">
    <property type="entry name" value="WH2"/>
    <property type="match status" value="1"/>
</dbReference>
<evidence type="ECO:0000313" key="2">
    <source>
        <dbReference type="EMBL" id="MBD8004557.1"/>
    </source>
</evidence>
<dbReference type="Proteomes" id="UP000648182">
    <property type="component" value="Unassembled WGS sequence"/>
</dbReference>
<evidence type="ECO:0000313" key="3">
    <source>
        <dbReference type="Proteomes" id="UP000648182"/>
    </source>
</evidence>
<keyword evidence="3" id="KW-1185">Reference proteome</keyword>